<organism evidence="4 5">
    <name type="scientific">Staphylococcus gallinarum</name>
    <dbReference type="NCBI Taxonomy" id="1293"/>
    <lineage>
        <taxon>Bacteria</taxon>
        <taxon>Bacillati</taxon>
        <taxon>Bacillota</taxon>
        <taxon>Bacilli</taxon>
        <taxon>Bacillales</taxon>
        <taxon>Staphylococcaceae</taxon>
        <taxon>Staphylococcus</taxon>
    </lineage>
</organism>
<dbReference type="InterPro" id="IPR050887">
    <property type="entry name" value="Beta-mannosidase_GH2"/>
</dbReference>
<reference evidence="4 5" key="1">
    <citation type="journal article" date="2016" name="Front. Microbiol.">
        <title>Comprehensive Phylogenetic Analysis of Bovine Non-aureus Staphylococci Species Based on Whole-Genome Sequencing.</title>
        <authorList>
            <person name="Naushad S."/>
            <person name="Barkema H.W."/>
            <person name="Luby C."/>
            <person name="Condas L.A."/>
            <person name="Nobrega D.B."/>
            <person name="Carson D.A."/>
            <person name="De Buck J."/>
        </authorList>
    </citation>
    <scope>NUCLEOTIDE SEQUENCE [LARGE SCALE GENOMIC DNA]</scope>
    <source>
        <strain evidence="4 5">SNUC 4781</strain>
    </source>
</reference>
<keyword evidence="1" id="KW-0378">Hydrolase</keyword>
<dbReference type="EMBL" id="QYJN01000615">
    <property type="protein sequence ID" value="RIP13485.1"/>
    <property type="molecule type" value="Genomic_DNA"/>
</dbReference>
<dbReference type="InterPro" id="IPR054593">
    <property type="entry name" value="Beta-mannosidase-like_N2"/>
</dbReference>
<evidence type="ECO:0000256" key="2">
    <source>
        <dbReference type="ARBA" id="ARBA00023295"/>
    </source>
</evidence>
<sequence>MDTVNVIDLNGTWTLNNLTNTTRFHDMPVTIPGSIVTGALANNLINHPYYGNNEDAIQYLFNDHYSFSMTFTLETEVLMSEQILLNCEGLDTLATIFINHTNVLETDNMFRRYKFDIKPYVELGENIIEIQFYSPVQYLKEIKLQGENGLAYLRKAQCMFGWD</sequence>
<dbReference type="Pfam" id="PF22666">
    <property type="entry name" value="Glyco_hydro_2_N2"/>
    <property type="match status" value="1"/>
</dbReference>
<accession>A0A3A0V482</accession>
<comment type="caution">
    <text evidence="4">The sequence shown here is derived from an EMBL/GenBank/DDBJ whole genome shotgun (WGS) entry which is preliminary data.</text>
</comment>
<protein>
    <recommendedName>
        <fullName evidence="3">Beta-mannosidase-like galactose-binding domain-containing protein</fullName>
    </recommendedName>
</protein>
<proteinExistence type="predicted"/>
<dbReference type="GO" id="GO:0006516">
    <property type="term" value="P:glycoprotein catabolic process"/>
    <property type="evidence" value="ECO:0007669"/>
    <property type="project" value="TreeGrafter"/>
</dbReference>
<feature type="non-terminal residue" evidence="4">
    <location>
        <position position="163"/>
    </location>
</feature>
<name>A0A3A0V482_STAGA</name>
<dbReference type="InterPro" id="IPR008979">
    <property type="entry name" value="Galactose-bd-like_sf"/>
</dbReference>
<evidence type="ECO:0000256" key="1">
    <source>
        <dbReference type="ARBA" id="ARBA00022801"/>
    </source>
</evidence>
<evidence type="ECO:0000313" key="4">
    <source>
        <dbReference type="EMBL" id="RIP13485.1"/>
    </source>
</evidence>
<dbReference type="Gene3D" id="2.60.120.260">
    <property type="entry name" value="Galactose-binding domain-like"/>
    <property type="match status" value="1"/>
</dbReference>
<feature type="domain" description="Beta-mannosidase-like galactose-binding" evidence="3">
    <location>
        <begin position="13"/>
        <end position="163"/>
    </location>
</feature>
<keyword evidence="2" id="KW-0326">Glycosidase</keyword>
<dbReference type="PANTHER" id="PTHR43730:SF1">
    <property type="entry name" value="BETA-MANNOSIDASE"/>
    <property type="match status" value="1"/>
</dbReference>
<gene>
    <name evidence="4" type="ORF">BUZ14_17345</name>
</gene>
<dbReference type="GO" id="GO:0004567">
    <property type="term" value="F:beta-mannosidase activity"/>
    <property type="evidence" value="ECO:0007669"/>
    <property type="project" value="TreeGrafter"/>
</dbReference>
<dbReference type="AlphaFoldDB" id="A0A3A0V482"/>
<evidence type="ECO:0000313" key="5">
    <source>
        <dbReference type="Proteomes" id="UP000265541"/>
    </source>
</evidence>
<dbReference type="SUPFAM" id="SSF49785">
    <property type="entry name" value="Galactose-binding domain-like"/>
    <property type="match status" value="1"/>
</dbReference>
<dbReference type="Proteomes" id="UP000265541">
    <property type="component" value="Unassembled WGS sequence"/>
</dbReference>
<dbReference type="PANTHER" id="PTHR43730">
    <property type="entry name" value="BETA-MANNOSIDASE"/>
    <property type="match status" value="1"/>
</dbReference>
<evidence type="ECO:0000259" key="3">
    <source>
        <dbReference type="Pfam" id="PF22666"/>
    </source>
</evidence>